<feature type="domain" description="ABC transmembrane type-1" evidence="8">
    <location>
        <begin position="80"/>
        <end position="300"/>
    </location>
</feature>
<evidence type="ECO:0000256" key="5">
    <source>
        <dbReference type="ARBA" id="ARBA00022989"/>
    </source>
</evidence>
<dbReference type="Proteomes" id="UP000652847">
    <property type="component" value="Unassembled WGS sequence"/>
</dbReference>
<dbReference type="PANTHER" id="PTHR30193">
    <property type="entry name" value="ABC TRANSPORTER PERMEASE PROTEIN"/>
    <property type="match status" value="1"/>
</dbReference>
<feature type="transmembrane region" description="Helical" evidence="7">
    <location>
        <begin position="14"/>
        <end position="35"/>
    </location>
</feature>
<dbReference type="GO" id="GO:0005886">
    <property type="term" value="C:plasma membrane"/>
    <property type="evidence" value="ECO:0007669"/>
    <property type="project" value="UniProtKB-SubCell"/>
</dbReference>
<evidence type="ECO:0000256" key="3">
    <source>
        <dbReference type="ARBA" id="ARBA00022475"/>
    </source>
</evidence>
<proteinExistence type="inferred from homology"/>
<dbReference type="PANTHER" id="PTHR30193:SF37">
    <property type="entry name" value="INNER MEMBRANE ABC TRANSPORTER PERMEASE PROTEIN YCJO"/>
    <property type="match status" value="1"/>
</dbReference>
<accession>A0A8I0AK46</accession>
<feature type="transmembrane region" description="Helical" evidence="7">
    <location>
        <begin position="117"/>
        <end position="137"/>
    </location>
</feature>
<dbReference type="Gene3D" id="1.10.3720.10">
    <property type="entry name" value="MetI-like"/>
    <property type="match status" value="1"/>
</dbReference>
<dbReference type="RefSeq" id="WP_117853873.1">
    <property type="nucleotide sequence ID" value="NZ_JACOOT010000025.1"/>
</dbReference>
<comment type="subcellular location">
    <subcellularLocation>
        <location evidence="1 7">Cell membrane</location>
        <topology evidence="1 7">Multi-pass membrane protein</topology>
    </subcellularLocation>
</comment>
<protein>
    <submittedName>
        <fullName evidence="9">Sugar ABC transporter permease</fullName>
    </submittedName>
</protein>
<keyword evidence="2 7" id="KW-0813">Transport</keyword>
<evidence type="ECO:0000256" key="4">
    <source>
        <dbReference type="ARBA" id="ARBA00022692"/>
    </source>
</evidence>
<dbReference type="PROSITE" id="PS50928">
    <property type="entry name" value="ABC_TM1"/>
    <property type="match status" value="1"/>
</dbReference>
<feature type="transmembrane region" description="Helical" evidence="7">
    <location>
        <begin position="218"/>
        <end position="243"/>
    </location>
</feature>
<keyword evidence="10" id="KW-1185">Reference proteome</keyword>
<dbReference type="GO" id="GO:0055085">
    <property type="term" value="P:transmembrane transport"/>
    <property type="evidence" value="ECO:0007669"/>
    <property type="project" value="InterPro"/>
</dbReference>
<evidence type="ECO:0000259" key="8">
    <source>
        <dbReference type="PROSITE" id="PS50928"/>
    </source>
</evidence>
<feature type="transmembrane region" description="Helical" evidence="7">
    <location>
        <begin position="84"/>
        <end position="105"/>
    </location>
</feature>
<dbReference type="AlphaFoldDB" id="A0A8I0AK46"/>
<feature type="transmembrane region" description="Helical" evidence="7">
    <location>
        <begin position="177"/>
        <end position="197"/>
    </location>
</feature>
<dbReference type="SUPFAM" id="SSF161098">
    <property type="entry name" value="MetI-like"/>
    <property type="match status" value="1"/>
</dbReference>
<keyword evidence="4 7" id="KW-0812">Transmembrane</keyword>
<feature type="transmembrane region" description="Helical" evidence="7">
    <location>
        <begin position="282"/>
        <end position="304"/>
    </location>
</feature>
<name>A0A8I0AK46_9FIRM</name>
<dbReference type="InterPro" id="IPR000515">
    <property type="entry name" value="MetI-like"/>
</dbReference>
<evidence type="ECO:0000256" key="1">
    <source>
        <dbReference type="ARBA" id="ARBA00004651"/>
    </source>
</evidence>
<reference evidence="9 10" key="1">
    <citation type="submission" date="2020-08" db="EMBL/GenBank/DDBJ databases">
        <title>Genome public.</title>
        <authorList>
            <person name="Liu C."/>
            <person name="Sun Q."/>
        </authorList>
    </citation>
    <scope>NUCLEOTIDE SEQUENCE [LARGE SCALE GENOMIC DNA]</scope>
    <source>
        <strain evidence="9 10">BX17</strain>
    </source>
</reference>
<sequence length="326" mass="36711">MNKKKKKKISYGRYGYFFIAPFFITYLVFQLWPLINTFYYSTLTYYKRNGREFVDFAGIKNFLNILGMTAGERGYVLSYLKNTLIMWGFNFVPQILVSLLLAVWLTDEKVKVKGTGAMKVIVYLPSVITAASVSVLFKSLFSQYGPITQTLKDWGILSSNFDFMSSVAGSRGLISGILWWMWFGNTTLLLISGVLGIDPGLFEAADIDGATGWKKFRYITLPLLKPIMLYTLVTSAIGGLQMYDIPALFNVPETGLVGLPDDKTTTMAMYIMRLYNSDVGKAAAVSVVLFVITLIVSLILFATMGDSEDRRMKREQRQRRKAGGRL</sequence>
<organism evidence="9 10">
    <name type="scientific">Blautia segnis</name>
    <dbReference type="NCBI Taxonomy" id="2763030"/>
    <lineage>
        <taxon>Bacteria</taxon>
        <taxon>Bacillati</taxon>
        <taxon>Bacillota</taxon>
        <taxon>Clostridia</taxon>
        <taxon>Lachnospirales</taxon>
        <taxon>Lachnospiraceae</taxon>
        <taxon>Blautia</taxon>
    </lineage>
</organism>
<evidence type="ECO:0000256" key="2">
    <source>
        <dbReference type="ARBA" id="ARBA00022448"/>
    </source>
</evidence>
<dbReference type="CDD" id="cd06261">
    <property type="entry name" value="TM_PBP2"/>
    <property type="match status" value="1"/>
</dbReference>
<evidence type="ECO:0000256" key="7">
    <source>
        <dbReference type="RuleBase" id="RU363032"/>
    </source>
</evidence>
<dbReference type="EMBL" id="JACOOT010000025">
    <property type="protein sequence ID" value="MBC5651631.1"/>
    <property type="molecule type" value="Genomic_DNA"/>
</dbReference>
<dbReference type="InterPro" id="IPR035906">
    <property type="entry name" value="MetI-like_sf"/>
</dbReference>
<evidence type="ECO:0000313" key="10">
    <source>
        <dbReference type="Proteomes" id="UP000652847"/>
    </source>
</evidence>
<keyword evidence="3" id="KW-1003">Cell membrane</keyword>
<keyword evidence="5 7" id="KW-1133">Transmembrane helix</keyword>
<comment type="similarity">
    <text evidence="7">Belongs to the binding-protein-dependent transport system permease family.</text>
</comment>
<evidence type="ECO:0000256" key="6">
    <source>
        <dbReference type="ARBA" id="ARBA00023136"/>
    </source>
</evidence>
<dbReference type="InterPro" id="IPR051393">
    <property type="entry name" value="ABC_transporter_permease"/>
</dbReference>
<keyword evidence="6 7" id="KW-0472">Membrane</keyword>
<dbReference type="Pfam" id="PF00528">
    <property type="entry name" value="BPD_transp_1"/>
    <property type="match status" value="1"/>
</dbReference>
<evidence type="ECO:0000313" key="9">
    <source>
        <dbReference type="EMBL" id="MBC5651631.1"/>
    </source>
</evidence>
<gene>
    <name evidence="9" type="ORF">H8S54_11035</name>
</gene>
<comment type="caution">
    <text evidence="9">The sequence shown here is derived from an EMBL/GenBank/DDBJ whole genome shotgun (WGS) entry which is preliminary data.</text>
</comment>